<protein>
    <submittedName>
        <fullName evidence="1">Helix-turn-helix domain-containing protein</fullName>
    </submittedName>
</protein>
<evidence type="ECO:0000313" key="2">
    <source>
        <dbReference type="Proteomes" id="UP000559885"/>
    </source>
</evidence>
<dbReference type="AlphaFoldDB" id="A0A841ZR23"/>
<dbReference type="RefSeq" id="WP_185373326.1">
    <property type="nucleotide sequence ID" value="NZ_JAARRM010000002.1"/>
</dbReference>
<dbReference type="Pfam" id="PF10654">
    <property type="entry name" value="DUF2481"/>
    <property type="match status" value="1"/>
</dbReference>
<accession>A0A841ZR23</accession>
<sequence length="107" mass="12444">MIMEENKNEQLRIIDKLLDPELSHEEASKLRHELKKKERERTEGRGLVYAHGETKGRNEVIDLTEAEYFSFKKEGKTDSQIAELLGFSKSTVSKWKIRNGLAKRKKA</sequence>
<dbReference type="EMBL" id="JAARRM010000002">
    <property type="protein sequence ID" value="MBC1521420.1"/>
    <property type="molecule type" value="Genomic_DNA"/>
</dbReference>
<comment type="caution">
    <text evidence="1">The sequence shown here is derived from an EMBL/GenBank/DDBJ whole genome shotgun (WGS) entry which is preliminary data.</text>
</comment>
<proteinExistence type="predicted"/>
<dbReference type="Proteomes" id="UP000559885">
    <property type="component" value="Unassembled WGS sequence"/>
</dbReference>
<evidence type="ECO:0000313" key="1">
    <source>
        <dbReference type="EMBL" id="MBC1521420.1"/>
    </source>
</evidence>
<reference evidence="1 2" key="1">
    <citation type="submission" date="2020-03" db="EMBL/GenBank/DDBJ databases">
        <title>Soil Listeria distribution.</title>
        <authorList>
            <person name="Liao J."/>
            <person name="Wiedmann M."/>
        </authorList>
    </citation>
    <scope>NUCLEOTIDE SEQUENCE [LARGE SCALE GENOMIC DNA]</scope>
    <source>
        <strain evidence="1 2">FSL L7-1507</strain>
    </source>
</reference>
<organism evidence="1 2">
    <name type="scientific">Listeria aquatica</name>
    <dbReference type="NCBI Taxonomy" id="1494960"/>
    <lineage>
        <taxon>Bacteria</taxon>
        <taxon>Bacillati</taxon>
        <taxon>Bacillota</taxon>
        <taxon>Bacilli</taxon>
        <taxon>Bacillales</taxon>
        <taxon>Listeriaceae</taxon>
        <taxon>Listeria</taxon>
    </lineage>
</organism>
<dbReference type="InterPro" id="IPR018916">
    <property type="entry name" value="DUF2481"/>
</dbReference>
<name>A0A841ZR23_9LIST</name>
<gene>
    <name evidence="1" type="ORF">HB912_07150</name>
</gene>